<dbReference type="Proteomes" id="UP000439903">
    <property type="component" value="Unassembled WGS sequence"/>
</dbReference>
<sequence>MLKEQASLIPFNIFIPNYSKPLFDYASYTTSSGNFLMAGIINWLDNEGLEIFVDYPCNETEIEFAIKYTLIKMFLRKNEKFNHLEIGGNVNMMLFEILRINNTIINLVLSLDNLTENIKGLLDYEVRKSFAVALSKNKTLTTLNFYGNCGMGTLKEIFHKNTTLKEFYYYGFGD</sequence>
<dbReference type="EMBL" id="WTPW01000058">
    <property type="protein sequence ID" value="KAF0553171.1"/>
    <property type="molecule type" value="Genomic_DNA"/>
</dbReference>
<dbReference type="AlphaFoldDB" id="A0A8H4EU12"/>
<accession>A0A8H4EU12</accession>
<gene>
    <name evidence="1" type="ORF">F8M41_020554</name>
</gene>
<organism evidence="1 2">
    <name type="scientific">Gigaspora margarita</name>
    <dbReference type="NCBI Taxonomy" id="4874"/>
    <lineage>
        <taxon>Eukaryota</taxon>
        <taxon>Fungi</taxon>
        <taxon>Fungi incertae sedis</taxon>
        <taxon>Mucoromycota</taxon>
        <taxon>Glomeromycotina</taxon>
        <taxon>Glomeromycetes</taxon>
        <taxon>Diversisporales</taxon>
        <taxon>Gigasporaceae</taxon>
        <taxon>Gigaspora</taxon>
    </lineage>
</organism>
<dbReference type="SUPFAM" id="SSF52047">
    <property type="entry name" value="RNI-like"/>
    <property type="match status" value="1"/>
</dbReference>
<keyword evidence="2" id="KW-1185">Reference proteome</keyword>
<protein>
    <submittedName>
        <fullName evidence="1">Uncharacterized protein</fullName>
    </submittedName>
</protein>
<reference evidence="1 2" key="1">
    <citation type="journal article" date="2019" name="Environ. Microbiol.">
        <title>At the nexus of three kingdoms: the genome of the mycorrhizal fungus Gigaspora margarita provides insights into plant, endobacterial and fungal interactions.</title>
        <authorList>
            <person name="Venice F."/>
            <person name="Ghignone S."/>
            <person name="Salvioli di Fossalunga A."/>
            <person name="Amselem J."/>
            <person name="Novero M."/>
            <person name="Xianan X."/>
            <person name="Sedzielewska Toro K."/>
            <person name="Morin E."/>
            <person name="Lipzen A."/>
            <person name="Grigoriev I.V."/>
            <person name="Henrissat B."/>
            <person name="Martin F.M."/>
            <person name="Bonfante P."/>
        </authorList>
    </citation>
    <scope>NUCLEOTIDE SEQUENCE [LARGE SCALE GENOMIC DNA]</scope>
    <source>
        <strain evidence="1 2">BEG34</strain>
    </source>
</reference>
<evidence type="ECO:0000313" key="2">
    <source>
        <dbReference type="Proteomes" id="UP000439903"/>
    </source>
</evidence>
<evidence type="ECO:0000313" key="1">
    <source>
        <dbReference type="EMBL" id="KAF0553171.1"/>
    </source>
</evidence>
<name>A0A8H4EU12_GIGMA</name>
<proteinExistence type="predicted"/>
<comment type="caution">
    <text evidence="1">The sequence shown here is derived from an EMBL/GenBank/DDBJ whole genome shotgun (WGS) entry which is preliminary data.</text>
</comment>
<dbReference type="Gene3D" id="3.80.10.10">
    <property type="entry name" value="Ribonuclease Inhibitor"/>
    <property type="match status" value="1"/>
</dbReference>
<dbReference type="InterPro" id="IPR032675">
    <property type="entry name" value="LRR_dom_sf"/>
</dbReference>